<evidence type="ECO:0000259" key="4">
    <source>
        <dbReference type="Pfam" id="PF13407"/>
    </source>
</evidence>
<protein>
    <submittedName>
        <fullName evidence="5">Sugar ABC transporter substrate-binding protein</fullName>
    </submittedName>
</protein>
<dbReference type="SUPFAM" id="SSF53822">
    <property type="entry name" value="Periplasmic binding protein-like I"/>
    <property type="match status" value="1"/>
</dbReference>
<accession>A0ABW3N074</accession>
<dbReference type="InterPro" id="IPR028082">
    <property type="entry name" value="Peripla_BP_I"/>
</dbReference>
<name>A0ABW3N074_9MICO</name>
<proteinExistence type="inferred from homology"/>
<comment type="subcellular location">
    <subcellularLocation>
        <location evidence="1">Cell envelope</location>
    </subcellularLocation>
</comment>
<organism evidence="5 6">
    <name type="scientific">Terrabacter terrigena</name>
    <dbReference type="NCBI Taxonomy" id="574718"/>
    <lineage>
        <taxon>Bacteria</taxon>
        <taxon>Bacillati</taxon>
        <taxon>Actinomycetota</taxon>
        <taxon>Actinomycetes</taxon>
        <taxon>Micrococcales</taxon>
        <taxon>Intrasporangiaceae</taxon>
        <taxon>Terrabacter</taxon>
    </lineage>
</organism>
<comment type="caution">
    <text evidence="5">The sequence shown here is derived from an EMBL/GenBank/DDBJ whole genome shotgun (WGS) entry which is preliminary data.</text>
</comment>
<dbReference type="Proteomes" id="UP001597046">
    <property type="component" value="Unassembled WGS sequence"/>
</dbReference>
<sequence length="406" mass="42894">MLFPVRHFLNPFTTNGASVKTTRMMTGSFLLLALALAGCGQGGSSSASGGSDEKSALTSAQTAELQAKIDKYKKLPELPPHGEPFDAKKAAGKTIMTIPSSSALEFCHQVDLELARVASEYGVKAVEYENQGQPNQWVAGMNAAENSGANVVNIACGTDPSVLSPQTAQLKAAGIPVVAAHNYDPTKKELAPNLAGIVNAQYKTVGELQADWVILRTKGRANVLAIDDIGSDIATPELVSGIKQEFAKYCPQTCKVRHVSVPIPNWSTAISPVVAAELSRNPDLNYVIGVYDDMVKYILAPLTSAGATDRVKIATFNASPSVVKMIQEGDVVTFDVGEDSNGLARAIFDQDARVLAGLPPSKQSYAALRIFDKSNAMEAGSPPKFTNGYGTAAADGFKKLWSGTGQ</sequence>
<reference evidence="6" key="1">
    <citation type="journal article" date="2019" name="Int. J. Syst. Evol. Microbiol.">
        <title>The Global Catalogue of Microorganisms (GCM) 10K type strain sequencing project: providing services to taxonomists for standard genome sequencing and annotation.</title>
        <authorList>
            <consortium name="The Broad Institute Genomics Platform"/>
            <consortium name="The Broad Institute Genome Sequencing Center for Infectious Disease"/>
            <person name="Wu L."/>
            <person name="Ma J."/>
        </authorList>
    </citation>
    <scope>NUCLEOTIDE SEQUENCE [LARGE SCALE GENOMIC DNA]</scope>
    <source>
        <strain evidence="6">CCUG 57508</strain>
    </source>
</reference>
<keyword evidence="6" id="KW-1185">Reference proteome</keyword>
<dbReference type="Gene3D" id="3.40.50.2300">
    <property type="match status" value="2"/>
</dbReference>
<dbReference type="RefSeq" id="WP_386053918.1">
    <property type="nucleotide sequence ID" value="NZ_JBHTKH010000012.1"/>
</dbReference>
<evidence type="ECO:0000313" key="5">
    <source>
        <dbReference type="EMBL" id="MFD1055887.1"/>
    </source>
</evidence>
<keyword evidence="3" id="KW-0732">Signal</keyword>
<dbReference type="InterPro" id="IPR025997">
    <property type="entry name" value="SBP_2_dom"/>
</dbReference>
<evidence type="ECO:0000256" key="2">
    <source>
        <dbReference type="ARBA" id="ARBA00007639"/>
    </source>
</evidence>
<dbReference type="Pfam" id="PF13407">
    <property type="entry name" value="Peripla_BP_4"/>
    <property type="match status" value="1"/>
</dbReference>
<feature type="domain" description="Periplasmic binding protein" evidence="4">
    <location>
        <begin position="98"/>
        <end position="357"/>
    </location>
</feature>
<evidence type="ECO:0000313" key="6">
    <source>
        <dbReference type="Proteomes" id="UP001597046"/>
    </source>
</evidence>
<comment type="similarity">
    <text evidence="2">Belongs to the bacterial solute-binding protein 2 family.</text>
</comment>
<dbReference type="PANTHER" id="PTHR46847">
    <property type="entry name" value="D-ALLOSE-BINDING PERIPLASMIC PROTEIN-RELATED"/>
    <property type="match status" value="1"/>
</dbReference>
<gene>
    <name evidence="5" type="ORF">ACFQ2V_16355</name>
</gene>
<dbReference type="EMBL" id="JBHTKH010000012">
    <property type="protein sequence ID" value="MFD1055887.1"/>
    <property type="molecule type" value="Genomic_DNA"/>
</dbReference>
<evidence type="ECO:0000256" key="3">
    <source>
        <dbReference type="ARBA" id="ARBA00022729"/>
    </source>
</evidence>
<evidence type="ECO:0000256" key="1">
    <source>
        <dbReference type="ARBA" id="ARBA00004196"/>
    </source>
</evidence>
<dbReference type="PANTHER" id="PTHR46847:SF1">
    <property type="entry name" value="D-ALLOSE-BINDING PERIPLASMIC PROTEIN-RELATED"/>
    <property type="match status" value="1"/>
</dbReference>